<dbReference type="Proteomes" id="UP000001491">
    <property type="component" value="Chromosome"/>
</dbReference>
<dbReference type="HOGENOM" id="CLU_920766_0_0_14"/>
<keyword evidence="3" id="KW-1185">Reference proteome</keyword>
<feature type="chain" id="PRO_5002953627" evidence="1">
    <location>
        <begin position="19"/>
        <end position="301"/>
    </location>
</feature>
<sequence length="301" mass="33453">MKKTKLIINLSLSFAAIAGISTLAFVASNKTNVNTKTNTKYQSEFKSILQQESQKILKSLKQDSVQSFSSNQSDEFKPAIKDLNKFEKSYNQFINKLFENPDLDPKQLAKQTLESQGISQSLINKIFNSNPGDISATKSSSSKSFSIKEFSSFEENKNLTFDELANKLWRQHVLNASFAAINFGLAIAYTASFNFVSAIASGTAGGLLTTLSVKYKEMYNELVNSNNWNNLKNYSIDTIQNISNAWSINTLALSLAEVIKQIKPIKTLLQGVSLLSSPISVIINFIDVIQNILSIIIDKYI</sequence>
<gene>
    <name evidence="2" type="ordered locus">MCJ_002260</name>
</gene>
<dbReference type="eggNOG" id="ENOG5030MS4">
    <property type="taxonomic scope" value="Bacteria"/>
</dbReference>
<dbReference type="EMBL" id="FM864216">
    <property type="protein sequence ID" value="CAT04917.1"/>
    <property type="molecule type" value="Genomic_DNA"/>
</dbReference>
<accession>C5J625</accession>
<name>C5J625_MESCH</name>
<dbReference type="AlphaFoldDB" id="C5J625"/>
<keyword evidence="1" id="KW-0732">Signal</keyword>
<proteinExistence type="predicted"/>
<dbReference type="KEGG" id="mco:MCJ_002260"/>
<protein>
    <submittedName>
        <fullName evidence="2">Uncharacterized protein</fullName>
    </submittedName>
</protein>
<evidence type="ECO:0000313" key="2">
    <source>
        <dbReference type="EMBL" id="CAT04917.1"/>
    </source>
</evidence>
<reference evidence="3" key="1">
    <citation type="journal article" date="2009" name="BMC Bioinformatics">
        <title>The Mycoplasma conjunctivae genome sequencing, annotation and analysis.</title>
        <authorList>
            <person name="Calderon-Copete S.P."/>
            <person name="Wigger G."/>
            <person name="Wunderlin C."/>
            <person name="Schmidheini T."/>
            <person name="Frey J."/>
            <person name="Quail M.A."/>
            <person name="Falquet L."/>
        </authorList>
    </citation>
    <scope>NUCLEOTIDE SEQUENCE [LARGE SCALE GENOMIC DNA]</scope>
    <source>
        <strain evidence="3">ATCC 25834 / NCTC 10147 / HRC/581</strain>
    </source>
</reference>
<organism evidence="2 3">
    <name type="scientific">Mesomycoplasma conjunctivae (strain ATCC 25834 / NCTC 10147 / HRC/581)</name>
    <name type="common">Mycoplasma conjunctivae</name>
    <dbReference type="NCBI Taxonomy" id="572263"/>
    <lineage>
        <taxon>Bacteria</taxon>
        <taxon>Bacillati</taxon>
        <taxon>Mycoplasmatota</taxon>
        <taxon>Mycoplasmoidales</taxon>
        <taxon>Metamycoplasmataceae</taxon>
        <taxon>Mesomycoplasma</taxon>
    </lineage>
</organism>
<evidence type="ECO:0000256" key="1">
    <source>
        <dbReference type="SAM" id="SignalP"/>
    </source>
</evidence>
<feature type="signal peptide" evidence="1">
    <location>
        <begin position="1"/>
        <end position="18"/>
    </location>
</feature>
<evidence type="ECO:0000313" key="3">
    <source>
        <dbReference type="Proteomes" id="UP000001491"/>
    </source>
</evidence>